<evidence type="ECO:0000256" key="2">
    <source>
        <dbReference type="SAM" id="MobiDB-lite"/>
    </source>
</evidence>
<feature type="compositionally biased region" description="Basic and acidic residues" evidence="2">
    <location>
        <begin position="749"/>
        <end position="765"/>
    </location>
</feature>
<accession>A0ABN7S299</accession>
<reference evidence="3 4" key="1">
    <citation type="submission" date="2021-04" db="EMBL/GenBank/DDBJ databases">
        <authorList>
            <person name="Bliznina A."/>
        </authorList>
    </citation>
    <scope>NUCLEOTIDE SEQUENCE [LARGE SCALE GENOMIC DNA]</scope>
</reference>
<sequence length="818" mass="95100">MQRVRERSSQQEVTSERLQSQEQYDDIESAVKAWEKNVSEKAKEMEDQIADKVCEVSVMKQDYDEMVIKLKGVRKRHDILEQQSLKLRNDTEIVRLNSIRLRQTNQNIKEVIKCDQNDIATEKIELENRRGIMEEIIAPLSSLSIEVEAVVRQIDEQINELTVLREQKSLEQVAELDEVGANVKKAKNNLDLEKNRLHLAQREYARISTSSKATIAEADNLQDHLNNERYRLNQIRGQIERIQKEITIHEEKLSVQEKLRDTFLLRKDNFQSEHAKKIEALKAKNQSEVDNLEAESTALKSKKATVDQLYENRVNEHNEKEQEVAANKLAIEQLKHEQSKLDGQYMKQRAVLDEVLVKVKILTDHMNSRLTRYHQDQSTLETDVQTLTERKEKVETLTKLGAEMEEKIKLMETQDIEISERIAKGLARVEADDHEEKLELNLAEQGECEETIKRVERQLIQLTGGVTAKEDHIKYLKNSITDAEEAINQLEREVAKIDFADVESELAKLNAEIEENDLEIGNFNNTRIDWFEKQLDLQNEIERMESIEQDFKELDEEFEKQNEEIKKKKTYKRTAKGEKTRMASKIKTQQKKVDVLKKSAINLEKKVEELAEKSGEELETIEEVEEEKLKLEEEIDKIRLEIENLEEEASEQETSTYQEKFKTQMEKILDDLELNIQSKEAILLNAASALEKKAENQAEIEKLEEEVVELKKSIEKIKQVKELEQSILKVSKLKRKRESPDSSNKQSSSKRESKSKVKVYVEDKFSIPTNPKFSESTMLQELAGPMIASTPQPKERTSKRKGLTIRQNPPPKQTRIHS</sequence>
<evidence type="ECO:0000313" key="4">
    <source>
        <dbReference type="Proteomes" id="UP001158576"/>
    </source>
</evidence>
<feature type="region of interest" description="Disordered" evidence="2">
    <location>
        <begin position="1"/>
        <end position="22"/>
    </location>
</feature>
<feature type="coiled-coil region" evidence="1">
    <location>
        <begin position="473"/>
        <end position="723"/>
    </location>
</feature>
<feature type="coiled-coil region" evidence="1">
    <location>
        <begin position="140"/>
        <end position="337"/>
    </location>
</feature>
<gene>
    <name evidence="3" type="ORF">OKIOD_LOCUS3061</name>
</gene>
<protein>
    <submittedName>
        <fullName evidence="3">Oidioi.mRNA.OKI2018_I69.PAR.g11503.t1.cds</fullName>
    </submittedName>
</protein>
<organism evidence="3 4">
    <name type="scientific">Oikopleura dioica</name>
    <name type="common">Tunicate</name>
    <dbReference type="NCBI Taxonomy" id="34765"/>
    <lineage>
        <taxon>Eukaryota</taxon>
        <taxon>Metazoa</taxon>
        <taxon>Chordata</taxon>
        <taxon>Tunicata</taxon>
        <taxon>Appendicularia</taxon>
        <taxon>Copelata</taxon>
        <taxon>Oikopleuridae</taxon>
        <taxon>Oikopleura</taxon>
    </lineage>
</organism>
<feature type="region of interest" description="Disordered" evidence="2">
    <location>
        <begin position="731"/>
        <end position="818"/>
    </location>
</feature>
<evidence type="ECO:0000256" key="1">
    <source>
        <dbReference type="SAM" id="Coils"/>
    </source>
</evidence>
<feature type="compositionally biased region" description="Polar residues" evidence="2">
    <location>
        <begin position="10"/>
        <end position="22"/>
    </location>
</feature>
<evidence type="ECO:0000313" key="3">
    <source>
        <dbReference type="EMBL" id="CAG5087269.1"/>
    </source>
</evidence>
<dbReference type="EMBL" id="OU015568">
    <property type="protein sequence ID" value="CAG5087269.1"/>
    <property type="molecule type" value="Genomic_DNA"/>
</dbReference>
<feature type="compositionally biased region" description="Polar residues" evidence="2">
    <location>
        <begin position="767"/>
        <end position="779"/>
    </location>
</feature>
<dbReference type="Proteomes" id="UP001158576">
    <property type="component" value="Chromosome PAR"/>
</dbReference>
<keyword evidence="4" id="KW-1185">Reference proteome</keyword>
<name>A0ABN7S299_OIKDI</name>
<proteinExistence type="predicted"/>
<keyword evidence="1" id="KW-0175">Coiled coil</keyword>